<dbReference type="EMBL" id="JBBPBM010000104">
    <property type="protein sequence ID" value="KAK8508111.1"/>
    <property type="molecule type" value="Genomic_DNA"/>
</dbReference>
<dbReference type="Gene3D" id="3.40.420.10">
    <property type="entry name" value="Ricin (A subunit), domain 1"/>
    <property type="match status" value="1"/>
</dbReference>
<dbReference type="Proteomes" id="UP001472677">
    <property type="component" value="Unassembled WGS sequence"/>
</dbReference>
<gene>
    <name evidence="1" type="ORF">V6N12_025213</name>
</gene>
<comment type="caution">
    <text evidence="1">The sequence shown here is derived from an EMBL/GenBank/DDBJ whole genome shotgun (WGS) entry which is preliminary data.</text>
</comment>
<reference evidence="1 2" key="1">
    <citation type="journal article" date="2024" name="G3 (Bethesda)">
        <title>Genome assembly of Hibiscus sabdariffa L. provides insights into metabolisms of medicinal natural products.</title>
        <authorList>
            <person name="Kim T."/>
        </authorList>
    </citation>
    <scope>NUCLEOTIDE SEQUENCE [LARGE SCALE GENOMIC DNA]</scope>
    <source>
        <strain evidence="1">TK-2024</strain>
        <tissue evidence="1">Old leaves</tissue>
    </source>
</reference>
<accession>A0ABR2BLU1</accession>
<sequence length="209" mass="22734">MRTEAELYRCCQLHCRLQPTDPRQYVLVELSNDDLGRAFPSTPRGSLPFTGEYGPLEAAADVVDRRDIALGITELRRHIQLLSYLNPDHDSCPIAKALILCEIKKHPARNTCSRAGSYGWNLWSVSSRCFDAGASNQMEGHCGRRSVRNVRNLPNTVCDGEPDSDDDVALQVKGGAGTGCDDEPVSADGAHHGPTVTKIGVTNDVGSRC</sequence>
<keyword evidence="2" id="KW-1185">Reference proteome</keyword>
<evidence type="ECO:0000313" key="1">
    <source>
        <dbReference type="EMBL" id="KAK8508111.1"/>
    </source>
</evidence>
<protein>
    <submittedName>
        <fullName evidence="1">Uncharacterized protein</fullName>
    </submittedName>
</protein>
<dbReference type="InterPro" id="IPR016138">
    <property type="entry name" value="Ribosome_inactivat_prot_sub1"/>
</dbReference>
<name>A0ABR2BLU1_9ROSI</name>
<evidence type="ECO:0000313" key="2">
    <source>
        <dbReference type="Proteomes" id="UP001472677"/>
    </source>
</evidence>
<proteinExistence type="predicted"/>
<dbReference type="InterPro" id="IPR036041">
    <property type="entry name" value="Ribosome-inact_prot_sf"/>
</dbReference>
<organism evidence="1 2">
    <name type="scientific">Hibiscus sabdariffa</name>
    <name type="common">roselle</name>
    <dbReference type="NCBI Taxonomy" id="183260"/>
    <lineage>
        <taxon>Eukaryota</taxon>
        <taxon>Viridiplantae</taxon>
        <taxon>Streptophyta</taxon>
        <taxon>Embryophyta</taxon>
        <taxon>Tracheophyta</taxon>
        <taxon>Spermatophyta</taxon>
        <taxon>Magnoliopsida</taxon>
        <taxon>eudicotyledons</taxon>
        <taxon>Gunneridae</taxon>
        <taxon>Pentapetalae</taxon>
        <taxon>rosids</taxon>
        <taxon>malvids</taxon>
        <taxon>Malvales</taxon>
        <taxon>Malvaceae</taxon>
        <taxon>Malvoideae</taxon>
        <taxon>Hibiscus</taxon>
    </lineage>
</organism>
<dbReference type="SUPFAM" id="SSF56371">
    <property type="entry name" value="Ribosome inactivating proteins (RIP)"/>
    <property type="match status" value="1"/>
</dbReference>